<dbReference type="PROSITE" id="PS50003">
    <property type="entry name" value="PH_DOMAIN"/>
    <property type="match status" value="1"/>
</dbReference>
<dbReference type="PANTHER" id="PTHR22902:SF9">
    <property type="entry name" value="PLECKSTRIN HOMOLOGY DOMAIN-CONTAINING FAMILY J MEMBER 1"/>
    <property type="match status" value="1"/>
</dbReference>
<dbReference type="RefSeq" id="XP_030852091.1">
    <property type="nucleotide sequence ID" value="XM_030996231.1"/>
</dbReference>
<dbReference type="SUPFAM" id="SSF50729">
    <property type="entry name" value="PH domain-like"/>
    <property type="match status" value="1"/>
</dbReference>
<dbReference type="AlphaFoldDB" id="A0A7M7T3Y3"/>
<proteinExistence type="predicted"/>
<dbReference type="InterPro" id="IPR001849">
    <property type="entry name" value="PH_domain"/>
</dbReference>
<dbReference type="EnsemblMetazoa" id="XM_030996231">
    <property type="protein sequence ID" value="XP_030852091"/>
    <property type="gene ID" value="LOC579926"/>
</dbReference>
<dbReference type="InterPro" id="IPR045188">
    <property type="entry name" value="Boi1/Boi2-like"/>
</dbReference>
<feature type="domain" description="PH" evidence="3">
    <location>
        <begin position="1"/>
        <end position="74"/>
    </location>
</feature>
<feature type="region of interest" description="Disordered" evidence="2">
    <location>
        <begin position="93"/>
        <end position="149"/>
    </location>
</feature>
<dbReference type="Proteomes" id="UP000007110">
    <property type="component" value="Unassembled WGS sequence"/>
</dbReference>
<evidence type="ECO:0000256" key="2">
    <source>
        <dbReference type="SAM" id="MobiDB-lite"/>
    </source>
</evidence>
<sequence>MSREDYGTDSNDVVEKPLGALLLERCTIRQEPMDNGRYVFSLEYQQERDHKHYFAVSSLEEYKRWIDAIKTSSYERLKSTFLILQRELVRVKDVQKHKDASPKPARRAPPRPSHPPAFKQQPAKKPKETTESPQVKTEADVGGVLVDIT</sequence>
<protein>
    <recommendedName>
        <fullName evidence="1">Pleckstrin homology domain-containing family J member 1</fullName>
    </recommendedName>
</protein>
<dbReference type="Pfam" id="PF00169">
    <property type="entry name" value="PH"/>
    <property type="match status" value="1"/>
</dbReference>
<evidence type="ECO:0000313" key="4">
    <source>
        <dbReference type="EnsemblMetazoa" id="XP_030852091"/>
    </source>
</evidence>
<organism evidence="4 5">
    <name type="scientific">Strongylocentrotus purpuratus</name>
    <name type="common">Purple sea urchin</name>
    <dbReference type="NCBI Taxonomy" id="7668"/>
    <lineage>
        <taxon>Eukaryota</taxon>
        <taxon>Metazoa</taxon>
        <taxon>Echinodermata</taxon>
        <taxon>Eleutherozoa</taxon>
        <taxon>Echinozoa</taxon>
        <taxon>Echinoidea</taxon>
        <taxon>Euechinoidea</taxon>
        <taxon>Echinacea</taxon>
        <taxon>Camarodonta</taxon>
        <taxon>Echinidea</taxon>
        <taxon>Strongylocentrotidae</taxon>
        <taxon>Strongylocentrotus</taxon>
    </lineage>
</organism>
<dbReference type="Gene3D" id="2.30.29.30">
    <property type="entry name" value="Pleckstrin-homology domain (PH domain)/Phosphotyrosine-binding domain (PTB)"/>
    <property type="match status" value="1"/>
</dbReference>
<accession>A0A7M7T3Y3</accession>
<evidence type="ECO:0000256" key="1">
    <source>
        <dbReference type="ARBA" id="ARBA00041004"/>
    </source>
</evidence>
<keyword evidence="5" id="KW-1185">Reference proteome</keyword>
<reference evidence="4" key="2">
    <citation type="submission" date="2021-01" db="UniProtKB">
        <authorList>
            <consortium name="EnsemblMetazoa"/>
        </authorList>
    </citation>
    <scope>IDENTIFICATION</scope>
</reference>
<dbReference type="GeneID" id="579926"/>
<evidence type="ECO:0000259" key="3">
    <source>
        <dbReference type="PROSITE" id="PS50003"/>
    </source>
</evidence>
<dbReference type="InterPro" id="IPR011993">
    <property type="entry name" value="PH-like_dom_sf"/>
</dbReference>
<reference evidence="5" key="1">
    <citation type="submission" date="2015-02" db="EMBL/GenBank/DDBJ databases">
        <title>Genome sequencing for Strongylocentrotus purpuratus.</title>
        <authorList>
            <person name="Murali S."/>
            <person name="Liu Y."/>
            <person name="Vee V."/>
            <person name="English A."/>
            <person name="Wang M."/>
            <person name="Skinner E."/>
            <person name="Han Y."/>
            <person name="Muzny D.M."/>
            <person name="Worley K.C."/>
            <person name="Gibbs R.A."/>
        </authorList>
    </citation>
    <scope>NUCLEOTIDE SEQUENCE</scope>
</reference>
<dbReference type="PANTHER" id="PTHR22902">
    <property type="entry name" value="SESQUIPEDALIAN"/>
    <property type="match status" value="1"/>
</dbReference>
<evidence type="ECO:0000313" key="5">
    <source>
        <dbReference type="Proteomes" id="UP000007110"/>
    </source>
</evidence>
<name>A0A7M7T3Y3_STRPU</name>